<proteinExistence type="predicted"/>
<dbReference type="OrthoDB" id="6630409at2759"/>
<dbReference type="AlphaFoldDB" id="A0A482X900"/>
<gene>
    <name evidence="2" type="ORF">LSTR_LSTR014627</name>
</gene>
<sequence>MNELGVSYKFVEILKKLYQETKATVWCGDDGGLTETFITGNGLKQGCVMSPLLFALFLNDLSQ</sequence>
<name>A0A482X900_LAOST</name>
<reference evidence="2 3" key="1">
    <citation type="journal article" date="2017" name="Gigascience">
        <title>Genome sequence of the small brown planthopper, Laodelphax striatellus.</title>
        <authorList>
            <person name="Zhu J."/>
            <person name="Jiang F."/>
            <person name="Wang X."/>
            <person name="Yang P."/>
            <person name="Bao Y."/>
            <person name="Zhao W."/>
            <person name="Wang W."/>
            <person name="Lu H."/>
            <person name="Wang Q."/>
            <person name="Cui N."/>
            <person name="Li J."/>
            <person name="Chen X."/>
            <person name="Luo L."/>
            <person name="Yu J."/>
            <person name="Kang L."/>
            <person name="Cui F."/>
        </authorList>
    </citation>
    <scope>NUCLEOTIDE SEQUENCE [LARGE SCALE GENOMIC DNA]</scope>
    <source>
        <strain evidence="2">Lst14</strain>
    </source>
</reference>
<accession>A0A482X900</accession>
<organism evidence="2 3">
    <name type="scientific">Laodelphax striatellus</name>
    <name type="common">Small brown planthopper</name>
    <name type="synonym">Delphax striatella</name>
    <dbReference type="NCBI Taxonomy" id="195883"/>
    <lineage>
        <taxon>Eukaryota</taxon>
        <taxon>Metazoa</taxon>
        <taxon>Ecdysozoa</taxon>
        <taxon>Arthropoda</taxon>
        <taxon>Hexapoda</taxon>
        <taxon>Insecta</taxon>
        <taxon>Pterygota</taxon>
        <taxon>Neoptera</taxon>
        <taxon>Paraneoptera</taxon>
        <taxon>Hemiptera</taxon>
        <taxon>Auchenorrhyncha</taxon>
        <taxon>Fulgoroidea</taxon>
        <taxon>Delphacidae</taxon>
        <taxon>Criomorphinae</taxon>
        <taxon>Laodelphax</taxon>
    </lineage>
</organism>
<feature type="domain" description="Reverse transcriptase" evidence="1">
    <location>
        <begin position="1"/>
        <end position="63"/>
    </location>
</feature>
<dbReference type="EMBL" id="QKKF02015903">
    <property type="protein sequence ID" value="RZF41948.1"/>
    <property type="molecule type" value="Genomic_DNA"/>
</dbReference>
<evidence type="ECO:0000313" key="2">
    <source>
        <dbReference type="EMBL" id="RZF41948.1"/>
    </source>
</evidence>
<dbReference type="InterPro" id="IPR000477">
    <property type="entry name" value="RT_dom"/>
</dbReference>
<evidence type="ECO:0000259" key="1">
    <source>
        <dbReference type="PROSITE" id="PS50878"/>
    </source>
</evidence>
<keyword evidence="3" id="KW-1185">Reference proteome</keyword>
<dbReference type="InParanoid" id="A0A482X900"/>
<dbReference type="PROSITE" id="PS50878">
    <property type="entry name" value="RT_POL"/>
    <property type="match status" value="1"/>
</dbReference>
<dbReference type="Proteomes" id="UP000291343">
    <property type="component" value="Unassembled WGS sequence"/>
</dbReference>
<evidence type="ECO:0000313" key="3">
    <source>
        <dbReference type="Proteomes" id="UP000291343"/>
    </source>
</evidence>
<comment type="caution">
    <text evidence="2">The sequence shown here is derived from an EMBL/GenBank/DDBJ whole genome shotgun (WGS) entry which is preliminary data.</text>
</comment>
<protein>
    <recommendedName>
        <fullName evidence="1">Reverse transcriptase domain-containing protein</fullName>
    </recommendedName>
</protein>
<feature type="non-terminal residue" evidence="2">
    <location>
        <position position="63"/>
    </location>
</feature>